<dbReference type="Gene3D" id="1.10.3210.10">
    <property type="entry name" value="Hypothetical protein af1432"/>
    <property type="match status" value="1"/>
</dbReference>
<dbReference type="SMART" id="SM00471">
    <property type="entry name" value="HDc"/>
    <property type="match status" value="1"/>
</dbReference>
<dbReference type="PROSITE" id="PS51832">
    <property type="entry name" value="HD_GYP"/>
    <property type="match status" value="1"/>
</dbReference>
<dbReference type="Proteomes" id="UP000198838">
    <property type="component" value="Unassembled WGS sequence"/>
</dbReference>
<dbReference type="CDD" id="cd06225">
    <property type="entry name" value="HAMP"/>
    <property type="match status" value="1"/>
</dbReference>
<dbReference type="InterPro" id="IPR006675">
    <property type="entry name" value="HDIG_dom"/>
</dbReference>
<keyword evidence="6" id="KW-1185">Reference proteome</keyword>
<evidence type="ECO:0000256" key="1">
    <source>
        <dbReference type="SAM" id="Phobius"/>
    </source>
</evidence>
<evidence type="ECO:0000259" key="2">
    <source>
        <dbReference type="PROSITE" id="PS50885"/>
    </source>
</evidence>
<dbReference type="PROSITE" id="PS50885">
    <property type="entry name" value="HAMP"/>
    <property type="match status" value="1"/>
</dbReference>
<dbReference type="GO" id="GO:0016020">
    <property type="term" value="C:membrane"/>
    <property type="evidence" value="ECO:0007669"/>
    <property type="project" value="InterPro"/>
</dbReference>
<dbReference type="Pfam" id="PF00672">
    <property type="entry name" value="HAMP"/>
    <property type="match status" value="1"/>
</dbReference>
<keyword evidence="1" id="KW-0472">Membrane</keyword>
<evidence type="ECO:0000259" key="4">
    <source>
        <dbReference type="PROSITE" id="PS51832"/>
    </source>
</evidence>
<dbReference type="Gene3D" id="6.10.340.10">
    <property type="match status" value="1"/>
</dbReference>
<dbReference type="AlphaFoldDB" id="A0A1I0VKM2"/>
<feature type="domain" description="HD-GYP" evidence="4">
    <location>
        <begin position="723"/>
        <end position="914"/>
    </location>
</feature>
<dbReference type="GO" id="GO:0007165">
    <property type="term" value="P:signal transduction"/>
    <property type="evidence" value="ECO:0007669"/>
    <property type="project" value="InterPro"/>
</dbReference>
<evidence type="ECO:0000313" key="5">
    <source>
        <dbReference type="EMBL" id="SFA76954.1"/>
    </source>
</evidence>
<gene>
    <name evidence="5" type="ORF">SAMN05216249_10266</name>
</gene>
<dbReference type="PANTHER" id="PTHR43155">
    <property type="entry name" value="CYCLIC DI-GMP PHOSPHODIESTERASE PA4108-RELATED"/>
    <property type="match status" value="1"/>
</dbReference>
<keyword evidence="1" id="KW-1133">Transmembrane helix</keyword>
<feature type="transmembrane region" description="Helical" evidence="1">
    <location>
        <begin position="7"/>
        <end position="25"/>
    </location>
</feature>
<sequence length="914" mass="103939">MSKRLPVGWILFIIGIILIIINFAFKFFNPEYDYGKGIHKADFSSVAYQDFNMDKSYLAVNDNYERVYIIDYEHNKIKSIIESSDVNGVFKDVSEKKSEDYDIELKVNLNDITFDENDYLYVYLNTTDDTAAVRGEYIFKFDIDGKLIDQYTCYEDFSEEASRYSESLYGIHVLQDNIYYLEYFEEDGVLASKVMSMNGDSTPNQIGQYEHKDLSADNYIKDCTFYNIEDNSTRKINNGYIITWADGEIGKYTVSGDYHIAKQFDYSVDNENDDNINPVTALYNDEKYYILDGMGSDKIYEYDTKSGKLNLFFNVREAWKEEGKEFENDDLYYDQLIKSAITDIRFEKINTDDGVVKFLGISGMDADSCFIKDLDSNNTQEGTTKLKSNFKLPFNLCFLNFIKNFCGVLGNIITAMGLLWVIVFTIRNNFTIRNKLLVIIIPLVMLLFIALDLVVTYTIDINYSKKLDDESIAISEMIESHLDMDTVLKLRATDAFNGDSIVELSNDMNGVIYDDNSNINYDNISVNIYAYNSKTGVNPIIYNSDGISYLETFYYKKIDTLKNQEEKTPSLVNYFINRLKNILGIYVPSTIEAVGDQGVCYLVSSSTATSSYEDVIKFLKDGDKIVAILDVSANKKAISEDIRSIQNSITSITLFSLVALVSFIIFFSNYIGGYVARTSDAITNIANGDFSARVTKITNDELGKISIGVNEMAKQIEQMFNDQEKFSLQAIEALVGTIDAKDTYTNGHSVRVAQYSREIAKRSGKNEKEQLVVYYAGLLHDIGKVGIPDGIINKVSRLTDDEYDIIKTHPVIGYEILNKLSNLGDIPEGAYSHHERLDGRGYPRGLKGDEIPEIARIIGVADAYDAMTSSRSYRAAMPQEKVRTEMIRGMGTQFDPQFAEIMLEIDNEREWKVK</sequence>
<reference evidence="5 6" key="1">
    <citation type="submission" date="2016-10" db="EMBL/GenBank/DDBJ databases">
        <authorList>
            <person name="de Groot N.N."/>
        </authorList>
    </citation>
    <scope>NUCLEOTIDE SEQUENCE [LARGE SCALE GENOMIC DNA]</scope>
    <source>
        <strain evidence="5 6">DSM 5522</strain>
    </source>
</reference>
<feature type="transmembrane region" description="Helical" evidence="1">
    <location>
        <begin position="652"/>
        <end position="671"/>
    </location>
</feature>
<evidence type="ECO:0000313" key="6">
    <source>
        <dbReference type="Proteomes" id="UP000198838"/>
    </source>
</evidence>
<organism evidence="5 6">
    <name type="scientific">Acetitomaculum ruminis DSM 5522</name>
    <dbReference type="NCBI Taxonomy" id="1120918"/>
    <lineage>
        <taxon>Bacteria</taxon>
        <taxon>Bacillati</taxon>
        <taxon>Bacillota</taxon>
        <taxon>Clostridia</taxon>
        <taxon>Lachnospirales</taxon>
        <taxon>Lachnospiraceae</taxon>
        <taxon>Acetitomaculum</taxon>
    </lineage>
</organism>
<name>A0A1I0VKM2_9FIRM</name>
<dbReference type="Pfam" id="PF13487">
    <property type="entry name" value="HD_5"/>
    <property type="match status" value="1"/>
</dbReference>
<feature type="transmembrane region" description="Helical" evidence="1">
    <location>
        <begin position="401"/>
        <end position="424"/>
    </location>
</feature>
<dbReference type="EMBL" id="FOJY01000002">
    <property type="protein sequence ID" value="SFA76954.1"/>
    <property type="molecule type" value="Genomic_DNA"/>
</dbReference>
<dbReference type="SMART" id="SM00304">
    <property type="entry name" value="HAMP"/>
    <property type="match status" value="1"/>
</dbReference>
<protein>
    <submittedName>
        <fullName evidence="5">HDIG domain-containing protein</fullName>
    </submittedName>
</protein>
<feature type="transmembrane region" description="Helical" evidence="1">
    <location>
        <begin position="436"/>
        <end position="459"/>
    </location>
</feature>
<dbReference type="CDD" id="cd00077">
    <property type="entry name" value="HDc"/>
    <property type="match status" value="1"/>
</dbReference>
<dbReference type="InterPro" id="IPR003607">
    <property type="entry name" value="HD/PDEase_dom"/>
</dbReference>
<dbReference type="RefSeq" id="WP_177205532.1">
    <property type="nucleotide sequence ID" value="NZ_FOJY01000002.1"/>
</dbReference>
<feature type="domain" description="HD" evidence="3">
    <location>
        <begin position="745"/>
        <end position="867"/>
    </location>
</feature>
<proteinExistence type="predicted"/>
<dbReference type="SUPFAM" id="SSF109604">
    <property type="entry name" value="HD-domain/PDEase-like"/>
    <property type="match status" value="1"/>
</dbReference>
<dbReference type="PROSITE" id="PS51831">
    <property type="entry name" value="HD"/>
    <property type="match status" value="1"/>
</dbReference>
<dbReference type="SUPFAM" id="SSF101898">
    <property type="entry name" value="NHL repeat"/>
    <property type="match status" value="1"/>
</dbReference>
<accession>A0A1I0VKM2</accession>
<dbReference type="STRING" id="1120918.SAMN05216249_10266"/>
<dbReference type="NCBIfam" id="TIGR00277">
    <property type="entry name" value="HDIG"/>
    <property type="match status" value="1"/>
</dbReference>
<dbReference type="PANTHER" id="PTHR43155:SF2">
    <property type="entry name" value="CYCLIC DI-GMP PHOSPHODIESTERASE PA4108"/>
    <property type="match status" value="1"/>
</dbReference>
<keyword evidence="1" id="KW-0812">Transmembrane</keyword>
<dbReference type="InterPro" id="IPR006674">
    <property type="entry name" value="HD_domain"/>
</dbReference>
<feature type="domain" description="HAMP" evidence="2">
    <location>
        <begin position="669"/>
        <end position="721"/>
    </location>
</feature>
<dbReference type="InterPro" id="IPR003660">
    <property type="entry name" value="HAMP_dom"/>
</dbReference>
<dbReference type="InterPro" id="IPR037522">
    <property type="entry name" value="HD_GYP_dom"/>
</dbReference>
<evidence type="ECO:0000259" key="3">
    <source>
        <dbReference type="PROSITE" id="PS51831"/>
    </source>
</evidence>
<dbReference type="SUPFAM" id="SSF158472">
    <property type="entry name" value="HAMP domain-like"/>
    <property type="match status" value="1"/>
</dbReference>